<organism evidence="2 3">
    <name type="scientific">Cylindrotheca closterium</name>
    <dbReference type="NCBI Taxonomy" id="2856"/>
    <lineage>
        <taxon>Eukaryota</taxon>
        <taxon>Sar</taxon>
        <taxon>Stramenopiles</taxon>
        <taxon>Ochrophyta</taxon>
        <taxon>Bacillariophyta</taxon>
        <taxon>Bacillariophyceae</taxon>
        <taxon>Bacillariophycidae</taxon>
        <taxon>Bacillariales</taxon>
        <taxon>Bacillariaceae</taxon>
        <taxon>Cylindrotheca</taxon>
    </lineage>
</organism>
<comment type="caution">
    <text evidence="2">The sequence shown here is derived from an EMBL/GenBank/DDBJ whole genome shotgun (WGS) entry which is preliminary data.</text>
</comment>
<proteinExistence type="predicted"/>
<evidence type="ECO:0000313" key="3">
    <source>
        <dbReference type="Proteomes" id="UP001295423"/>
    </source>
</evidence>
<keyword evidence="3" id="KW-1185">Reference proteome</keyword>
<evidence type="ECO:0000313" key="2">
    <source>
        <dbReference type="EMBL" id="CAJ1950696.1"/>
    </source>
</evidence>
<protein>
    <recommendedName>
        <fullName evidence="4">PSI domain-containing protein</fullName>
    </recommendedName>
</protein>
<dbReference type="EMBL" id="CAKOGP040001770">
    <property type="protein sequence ID" value="CAJ1950696.1"/>
    <property type="molecule type" value="Genomic_DNA"/>
</dbReference>
<dbReference type="Proteomes" id="UP001295423">
    <property type="component" value="Unassembled WGS sequence"/>
</dbReference>
<gene>
    <name evidence="2" type="ORF">CYCCA115_LOCUS12711</name>
</gene>
<evidence type="ECO:0000256" key="1">
    <source>
        <dbReference type="SAM" id="SignalP"/>
    </source>
</evidence>
<sequence>MFKSLFILLTATALLVAPSVASDEHERRLQLVLGNLMDPFRPEEDVCENGKDADGVPQLGPCDLLKFPTCPTDHEFCFNRKPSRDEFFDDIHQPKFYIQYDRILCYPTGWACSSCTPGRYCSSEKRCIMEDREYECAQWL</sequence>
<accession>A0AAD2JHC5</accession>
<evidence type="ECO:0008006" key="4">
    <source>
        <dbReference type="Google" id="ProtNLM"/>
    </source>
</evidence>
<reference evidence="2" key="1">
    <citation type="submission" date="2023-08" db="EMBL/GenBank/DDBJ databases">
        <authorList>
            <person name="Audoor S."/>
            <person name="Bilcke G."/>
        </authorList>
    </citation>
    <scope>NUCLEOTIDE SEQUENCE</scope>
</reference>
<dbReference type="AlphaFoldDB" id="A0AAD2JHC5"/>
<feature type="signal peptide" evidence="1">
    <location>
        <begin position="1"/>
        <end position="21"/>
    </location>
</feature>
<keyword evidence="1" id="KW-0732">Signal</keyword>
<name>A0AAD2JHC5_9STRA</name>
<feature type="chain" id="PRO_5042062407" description="PSI domain-containing protein" evidence="1">
    <location>
        <begin position="22"/>
        <end position="140"/>
    </location>
</feature>